<dbReference type="EMBL" id="LT605205">
    <property type="protein sequence ID" value="SCD20649.1"/>
    <property type="molecule type" value="Genomic_DNA"/>
</dbReference>
<evidence type="ECO:0000259" key="13">
    <source>
        <dbReference type="Pfam" id="PF01288"/>
    </source>
</evidence>
<dbReference type="PANTHER" id="PTHR43071">
    <property type="entry name" value="2-AMINO-4-HYDROXY-6-HYDROXYMETHYLDIHYDROPTERIDINE PYROPHOSPHOKINASE"/>
    <property type="match status" value="1"/>
</dbReference>
<evidence type="ECO:0000313" key="14">
    <source>
        <dbReference type="EMBL" id="SCD20649.1"/>
    </source>
</evidence>
<dbReference type="CDD" id="cd00483">
    <property type="entry name" value="HPPK"/>
    <property type="match status" value="1"/>
</dbReference>
<dbReference type="UniPathway" id="UPA00077">
    <property type="reaction ID" value="UER00155"/>
</dbReference>
<evidence type="ECO:0000313" key="15">
    <source>
        <dbReference type="Proteomes" id="UP000187464"/>
    </source>
</evidence>
<dbReference type="NCBIfam" id="TIGR01498">
    <property type="entry name" value="folK"/>
    <property type="match status" value="1"/>
</dbReference>
<dbReference type="PANTHER" id="PTHR43071:SF1">
    <property type="entry name" value="2-AMINO-4-HYDROXY-6-HYDROXYMETHYLDIHYDROPTERIDINE PYROPHOSPHOKINASE"/>
    <property type="match status" value="1"/>
</dbReference>
<dbReference type="EC" id="2.7.6.3" evidence="3"/>
<dbReference type="InterPro" id="IPR000550">
    <property type="entry name" value="Hppk"/>
</dbReference>
<organism evidence="14 15">
    <name type="scientific">Proteiniphilum saccharofermentans</name>
    <dbReference type="NCBI Taxonomy" id="1642647"/>
    <lineage>
        <taxon>Bacteria</taxon>
        <taxon>Pseudomonadati</taxon>
        <taxon>Bacteroidota</taxon>
        <taxon>Bacteroidia</taxon>
        <taxon>Bacteroidales</taxon>
        <taxon>Dysgonomonadaceae</taxon>
        <taxon>Proteiniphilum</taxon>
    </lineage>
</organism>
<keyword evidence="8" id="KW-0067">ATP-binding</keyword>
<dbReference type="Pfam" id="PF01288">
    <property type="entry name" value="HPPK"/>
    <property type="match status" value="1"/>
</dbReference>
<evidence type="ECO:0000256" key="3">
    <source>
        <dbReference type="ARBA" id="ARBA00013253"/>
    </source>
</evidence>
<keyword evidence="7 14" id="KW-0418">Kinase</keyword>
<evidence type="ECO:0000256" key="11">
    <source>
        <dbReference type="ARBA" id="ARBA00029766"/>
    </source>
</evidence>
<dbReference type="KEGG" id="psac:PSM36_1833"/>
<dbReference type="GO" id="GO:0046656">
    <property type="term" value="P:folic acid biosynthetic process"/>
    <property type="evidence" value="ECO:0007669"/>
    <property type="project" value="UniProtKB-KW"/>
</dbReference>
<dbReference type="InterPro" id="IPR035907">
    <property type="entry name" value="Hppk_sf"/>
</dbReference>
<dbReference type="SUPFAM" id="SSF55083">
    <property type="entry name" value="6-hydroxymethyl-7,8-dihydropterin pyrophosphokinase, HPPK"/>
    <property type="match status" value="1"/>
</dbReference>
<keyword evidence="9" id="KW-0289">Folate biosynthesis</keyword>
<accession>A0A1R3T3P3</accession>
<dbReference type="GO" id="GO:0005524">
    <property type="term" value="F:ATP binding"/>
    <property type="evidence" value="ECO:0007669"/>
    <property type="project" value="UniProtKB-KW"/>
</dbReference>
<protein>
    <recommendedName>
        <fullName evidence="4">2-amino-4-hydroxy-6-hydroxymethyldihydropteridine pyrophosphokinase</fullName>
        <ecNumber evidence="3">2.7.6.3</ecNumber>
    </recommendedName>
    <alternativeName>
        <fullName evidence="11">6-hydroxymethyl-7,8-dihydropterin pyrophosphokinase</fullName>
    </alternativeName>
    <alternativeName>
        <fullName evidence="12">7,8-dihydro-6-hydroxymethylpterin-pyrophosphokinase</fullName>
    </alternativeName>
</protein>
<evidence type="ECO:0000256" key="1">
    <source>
        <dbReference type="ARBA" id="ARBA00005051"/>
    </source>
</evidence>
<dbReference type="Proteomes" id="UP000187464">
    <property type="component" value="Chromosome I"/>
</dbReference>
<keyword evidence="5" id="KW-0808">Transferase</keyword>
<comment type="pathway">
    <text evidence="1">Cofactor biosynthesis; tetrahydrofolate biosynthesis; 2-amino-4-hydroxy-6-hydroxymethyl-7,8-dihydropteridine diphosphate from 7,8-dihydroneopterin triphosphate: step 4/4.</text>
</comment>
<dbReference type="Gene3D" id="3.30.70.560">
    <property type="entry name" value="7,8-Dihydro-6-hydroxymethylpterin-pyrophosphokinase HPPK"/>
    <property type="match status" value="1"/>
</dbReference>
<evidence type="ECO:0000256" key="2">
    <source>
        <dbReference type="ARBA" id="ARBA00005810"/>
    </source>
</evidence>
<evidence type="ECO:0000256" key="12">
    <source>
        <dbReference type="ARBA" id="ARBA00033413"/>
    </source>
</evidence>
<comment type="similarity">
    <text evidence="2">Belongs to the HPPK family.</text>
</comment>
<name>A0A1R3T3P3_9BACT</name>
<dbReference type="RefSeq" id="WP_076930626.1">
    <property type="nucleotide sequence ID" value="NZ_LT605205.1"/>
</dbReference>
<proteinExistence type="inferred from homology"/>
<dbReference type="GO" id="GO:0046654">
    <property type="term" value="P:tetrahydrofolate biosynthetic process"/>
    <property type="evidence" value="ECO:0007669"/>
    <property type="project" value="UniProtKB-UniPathway"/>
</dbReference>
<evidence type="ECO:0000256" key="5">
    <source>
        <dbReference type="ARBA" id="ARBA00022679"/>
    </source>
</evidence>
<evidence type="ECO:0000256" key="10">
    <source>
        <dbReference type="ARBA" id="ARBA00029409"/>
    </source>
</evidence>
<comment type="function">
    <text evidence="10">Catalyzes the transfer of pyrophosphate from adenosine triphosphate (ATP) to 6-hydroxymethyl-7,8-dihydropterin, an enzymatic step in folate biosynthesis pathway.</text>
</comment>
<dbReference type="AlphaFoldDB" id="A0A1R3T3P3"/>
<evidence type="ECO:0000256" key="4">
    <source>
        <dbReference type="ARBA" id="ARBA00016218"/>
    </source>
</evidence>
<dbReference type="GO" id="GO:0016301">
    <property type="term" value="F:kinase activity"/>
    <property type="evidence" value="ECO:0007669"/>
    <property type="project" value="UniProtKB-KW"/>
</dbReference>
<evidence type="ECO:0000256" key="9">
    <source>
        <dbReference type="ARBA" id="ARBA00022909"/>
    </source>
</evidence>
<gene>
    <name evidence="14" type="ORF">PSM36_1833</name>
</gene>
<dbReference type="STRING" id="1642647.PSM36_1833"/>
<evidence type="ECO:0000256" key="6">
    <source>
        <dbReference type="ARBA" id="ARBA00022741"/>
    </source>
</evidence>
<evidence type="ECO:0000256" key="8">
    <source>
        <dbReference type="ARBA" id="ARBA00022840"/>
    </source>
</evidence>
<reference evidence="14 15" key="1">
    <citation type="submission" date="2016-08" db="EMBL/GenBank/DDBJ databases">
        <authorList>
            <person name="Seilhamer J.J."/>
        </authorList>
    </citation>
    <scope>NUCLEOTIDE SEQUENCE [LARGE SCALE GENOMIC DNA]</scope>
    <source>
        <strain evidence="14">M3/6</strain>
    </source>
</reference>
<feature type="domain" description="7,8-dihydro-6-hydroxymethylpterin-pyrophosphokinase" evidence="13">
    <location>
        <begin position="10"/>
        <end position="140"/>
    </location>
</feature>
<evidence type="ECO:0000256" key="7">
    <source>
        <dbReference type="ARBA" id="ARBA00022777"/>
    </source>
</evidence>
<sequence length="160" mass="18108">MNGTNEYTVYLALGSNLGDKQKNIEEALDRIEERIGSIISLSAFYLTAPVGFQSENIFVNCACEVATDINIYRLFEITQDIEKEIGRSRKSKNGQYTDRTIDIDLILAGDCVIDTPDLTIPHPHFHTRSFVLDPLYEIAPDLVHPLLGKSIRELREKVPR</sequence>
<dbReference type="GO" id="GO:0003848">
    <property type="term" value="F:2-amino-4-hydroxy-6-hydroxymethyldihydropteridine diphosphokinase activity"/>
    <property type="evidence" value="ECO:0007669"/>
    <property type="project" value="UniProtKB-EC"/>
</dbReference>
<keyword evidence="6" id="KW-0547">Nucleotide-binding</keyword>
<keyword evidence="15" id="KW-1185">Reference proteome</keyword>